<evidence type="ECO:0000313" key="1">
    <source>
        <dbReference type="EMBL" id="SVE37771.1"/>
    </source>
</evidence>
<dbReference type="AlphaFoldDB" id="A0A383D019"/>
<gene>
    <name evidence="1" type="ORF">METZ01_LOCUS490625</name>
</gene>
<protein>
    <submittedName>
        <fullName evidence="1">Uncharacterized protein</fullName>
    </submittedName>
</protein>
<organism evidence="1">
    <name type="scientific">marine metagenome</name>
    <dbReference type="NCBI Taxonomy" id="408172"/>
    <lineage>
        <taxon>unclassified sequences</taxon>
        <taxon>metagenomes</taxon>
        <taxon>ecological metagenomes</taxon>
    </lineage>
</organism>
<dbReference type="EMBL" id="UINC01213134">
    <property type="protein sequence ID" value="SVE37771.1"/>
    <property type="molecule type" value="Genomic_DNA"/>
</dbReference>
<proteinExistence type="predicted"/>
<name>A0A383D019_9ZZZZ</name>
<accession>A0A383D019</accession>
<reference evidence="1" key="1">
    <citation type="submission" date="2018-05" db="EMBL/GenBank/DDBJ databases">
        <authorList>
            <person name="Lanie J.A."/>
            <person name="Ng W.-L."/>
            <person name="Kazmierczak K.M."/>
            <person name="Andrzejewski T.M."/>
            <person name="Davidsen T.M."/>
            <person name="Wayne K.J."/>
            <person name="Tettelin H."/>
            <person name="Glass J.I."/>
            <person name="Rusch D."/>
            <person name="Podicherti R."/>
            <person name="Tsui H.-C.T."/>
            <person name="Winkler M.E."/>
        </authorList>
    </citation>
    <scope>NUCLEOTIDE SEQUENCE</scope>
</reference>
<sequence>VPSFSRERYYYIRTLRMSYSTPELHRRL</sequence>
<feature type="non-terminal residue" evidence="1">
    <location>
        <position position="1"/>
    </location>
</feature>